<comment type="caution">
    <text evidence="1">The sequence shown here is derived from an EMBL/GenBank/DDBJ whole genome shotgun (WGS) entry which is preliminary data.</text>
</comment>
<gene>
    <name evidence="1" type="ORF">FB566_3325</name>
</gene>
<evidence type="ECO:0000313" key="2">
    <source>
        <dbReference type="Proteomes" id="UP000317043"/>
    </source>
</evidence>
<dbReference type="InterPro" id="IPR014719">
    <property type="entry name" value="Ribosomal_bL12_C/ClpS-like"/>
</dbReference>
<proteinExistence type="predicted"/>
<dbReference type="Gene3D" id="3.30.1390.10">
    <property type="match status" value="1"/>
</dbReference>
<accession>A0A543AYV3</accession>
<keyword evidence="2" id="KW-1185">Reference proteome</keyword>
<dbReference type="AlphaFoldDB" id="A0A543AYV3"/>
<evidence type="ECO:0000313" key="1">
    <source>
        <dbReference type="EMBL" id="TQL77759.1"/>
    </source>
</evidence>
<dbReference type="Proteomes" id="UP000317043">
    <property type="component" value="Unassembled WGS sequence"/>
</dbReference>
<dbReference type="InParanoid" id="A0A543AYV3"/>
<dbReference type="OrthoDB" id="3298842at2"/>
<protein>
    <submittedName>
        <fullName evidence="1">Ribosomal L7/L12-like protein</fullName>
    </submittedName>
</protein>
<sequence>MTSNFELEHRVARLEQLVEGLYRHLDLPLPQQQYDPLTPVRELALAGKTIPAIKLYREITRTGLKEAKLAVEAMTR</sequence>
<reference evidence="1 2" key="1">
    <citation type="submission" date="2019-06" db="EMBL/GenBank/DDBJ databases">
        <title>Sequencing the genomes of 1000 actinobacteria strains.</title>
        <authorList>
            <person name="Klenk H.-P."/>
        </authorList>
    </citation>
    <scope>NUCLEOTIDE SEQUENCE [LARGE SCALE GENOMIC DNA]</scope>
    <source>
        <strain evidence="1 2">DSM 45928</strain>
    </source>
</reference>
<dbReference type="EMBL" id="VFOW01000001">
    <property type="protein sequence ID" value="TQL77759.1"/>
    <property type="molecule type" value="Genomic_DNA"/>
</dbReference>
<dbReference type="RefSeq" id="WP_142041127.1">
    <property type="nucleotide sequence ID" value="NZ_JBHTGS010000001.1"/>
</dbReference>
<organism evidence="1 2">
    <name type="scientific">Stackebrandtia endophytica</name>
    <dbReference type="NCBI Taxonomy" id="1496996"/>
    <lineage>
        <taxon>Bacteria</taxon>
        <taxon>Bacillati</taxon>
        <taxon>Actinomycetota</taxon>
        <taxon>Actinomycetes</taxon>
        <taxon>Glycomycetales</taxon>
        <taxon>Glycomycetaceae</taxon>
        <taxon>Stackebrandtia</taxon>
    </lineage>
</organism>
<name>A0A543AYV3_9ACTN</name>